<dbReference type="InterPro" id="IPR012902">
    <property type="entry name" value="N_methyl_site"/>
</dbReference>
<dbReference type="Pfam" id="PF07963">
    <property type="entry name" value="N_methyl"/>
    <property type="match status" value="1"/>
</dbReference>
<proteinExistence type="predicted"/>
<protein>
    <submittedName>
        <fullName evidence="1">Prepilin-type N-terminal cleavage/methylation domain-containing protein</fullName>
    </submittedName>
</protein>
<gene>
    <name evidence="1" type="ORF">WCY31_02965</name>
</gene>
<dbReference type="EMBL" id="CP147920">
    <property type="protein sequence ID" value="XAU15667.1"/>
    <property type="molecule type" value="Genomic_DNA"/>
</dbReference>
<reference evidence="1 2" key="1">
    <citation type="submission" date="2024-03" db="EMBL/GenBank/DDBJ databases">
        <title>Sulfurimonas sp. HSL3-1.</title>
        <authorList>
            <person name="Wang S."/>
        </authorList>
    </citation>
    <scope>NUCLEOTIDE SEQUENCE [LARGE SCALE GENOMIC DNA]</scope>
    <source>
        <strain evidence="1 2">HSL3-1</strain>
    </source>
</reference>
<sequence length="160" mass="16049">MKRAGFTMIELIFVIVILGILAAVAIPKLAATRDDAKISSIIGNARTLIGDITAKRTALGQNGMMGEPYTGISSVPAQTACTVPPTPFAAAAVLAGTSALLCDTTIACVTVALDGNASQITVTTAAAGASTVCDGVRDDPAIQAYVTGSPLDIGGSQVVR</sequence>
<dbReference type="SUPFAM" id="SSF54523">
    <property type="entry name" value="Pili subunits"/>
    <property type="match status" value="1"/>
</dbReference>
<dbReference type="Gene3D" id="3.30.700.10">
    <property type="entry name" value="Glycoprotein, Type 4 Pilin"/>
    <property type="match status" value="1"/>
</dbReference>
<evidence type="ECO:0000313" key="1">
    <source>
        <dbReference type="EMBL" id="XAU15667.1"/>
    </source>
</evidence>
<accession>A0ABZ3HDZ3</accession>
<dbReference type="InterPro" id="IPR045584">
    <property type="entry name" value="Pilin-like"/>
</dbReference>
<dbReference type="RefSeq" id="WP_345970768.1">
    <property type="nucleotide sequence ID" value="NZ_CP147920.1"/>
</dbReference>
<organism evidence="1 2">
    <name type="scientific">Sulfurimonas diazotrophicus</name>
    <dbReference type="NCBI Taxonomy" id="3131939"/>
    <lineage>
        <taxon>Bacteria</taxon>
        <taxon>Pseudomonadati</taxon>
        <taxon>Campylobacterota</taxon>
        <taxon>Epsilonproteobacteria</taxon>
        <taxon>Campylobacterales</taxon>
        <taxon>Sulfurimonadaceae</taxon>
        <taxon>Sulfurimonas</taxon>
    </lineage>
</organism>
<evidence type="ECO:0000313" key="2">
    <source>
        <dbReference type="Proteomes" id="UP001447842"/>
    </source>
</evidence>
<dbReference type="Proteomes" id="UP001447842">
    <property type="component" value="Chromosome"/>
</dbReference>
<keyword evidence="2" id="KW-1185">Reference proteome</keyword>
<dbReference type="NCBIfam" id="TIGR02532">
    <property type="entry name" value="IV_pilin_GFxxxE"/>
    <property type="match status" value="1"/>
</dbReference>
<name>A0ABZ3HDZ3_9BACT</name>